<name>A0A221T2X8_9DEIO</name>
<dbReference type="EMBL" id="CP021084">
    <property type="protein sequence ID" value="ASN83249.1"/>
    <property type="molecule type" value="Genomic_DNA"/>
</dbReference>
<organism evidence="1 2">
    <name type="scientific">Deinococcus ficus</name>
    <dbReference type="NCBI Taxonomy" id="317577"/>
    <lineage>
        <taxon>Bacteria</taxon>
        <taxon>Thermotogati</taxon>
        <taxon>Deinococcota</taxon>
        <taxon>Deinococci</taxon>
        <taxon>Deinococcales</taxon>
        <taxon>Deinococcaceae</taxon>
        <taxon>Deinococcus</taxon>
    </lineage>
</organism>
<keyword evidence="1" id="KW-0614">Plasmid</keyword>
<dbReference type="Proteomes" id="UP000259030">
    <property type="component" value="Plasmid pDFI3"/>
</dbReference>
<sequence length="82" mass="9249">MLAQEFGISFECVDRWVMELEGVLGCQEGADRRGLVFRCQDQQVNAGVDHLDLDLCASQGHHLVRVRYGSKMPITFLCPNTH</sequence>
<evidence type="ECO:0000313" key="2">
    <source>
        <dbReference type="Proteomes" id="UP000259030"/>
    </source>
</evidence>
<accession>A0A221T2X8</accession>
<gene>
    <name evidence="1" type="ORF">DFI_18805</name>
</gene>
<dbReference type="KEGG" id="dfc:DFI_18805"/>
<keyword evidence="2" id="KW-1185">Reference proteome</keyword>
<reference evidence="1 2" key="1">
    <citation type="submission" date="2017-05" db="EMBL/GenBank/DDBJ databases">
        <title>The complete genome sequence of Deinococcus ficus isolated from the rhizosphere of the Ficus religiosa L. in Taiwan.</title>
        <authorList>
            <person name="Wu K.-M."/>
            <person name="Liao T.-L."/>
            <person name="Liu Y.-M."/>
            <person name="Young C.-C."/>
            <person name="Tsai S.-F."/>
        </authorList>
    </citation>
    <scope>NUCLEOTIDE SEQUENCE [LARGE SCALE GENOMIC DNA]</scope>
    <source>
        <strain evidence="1 2">CC-FR2-10</strain>
        <plasmid evidence="2">pdfi3</plasmid>
    </source>
</reference>
<dbReference type="AlphaFoldDB" id="A0A221T2X8"/>
<protein>
    <submittedName>
        <fullName evidence="1">Uncharacterized protein</fullName>
    </submittedName>
</protein>
<evidence type="ECO:0000313" key="1">
    <source>
        <dbReference type="EMBL" id="ASN83249.1"/>
    </source>
</evidence>
<proteinExistence type="predicted"/>
<geneLocation type="plasmid" evidence="2">
    <name>pdfi3</name>
</geneLocation>